<dbReference type="InterPro" id="IPR027356">
    <property type="entry name" value="NPH3_dom"/>
</dbReference>
<gene>
    <name evidence="4" type="ORF">FPE_LOCUS28214</name>
</gene>
<dbReference type="Proteomes" id="UP000834106">
    <property type="component" value="Chromosome 17"/>
</dbReference>
<dbReference type="Pfam" id="PF03000">
    <property type="entry name" value="NPH3"/>
    <property type="match status" value="2"/>
</dbReference>
<dbReference type="PANTHER" id="PTHR32370">
    <property type="entry name" value="OS12G0117600 PROTEIN"/>
    <property type="match status" value="1"/>
</dbReference>
<dbReference type="PROSITE" id="PS51649">
    <property type="entry name" value="NPH3"/>
    <property type="match status" value="1"/>
</dbReference>
<keyword evidence="5" id="KW-1185">Reference proteome</keyword>
<evidence type="ECO:0000256" key="2">
    <source>
        <dbReference type="PROSITE-ProRule" id="PRU00982"/>
    </source>
</evidence>
<feature type="domain" description="NPH3" evidence="3">
    <location>
        <begin position="1"/>
        <end position="35"/>
    </location>
</feature>
<protein>
    <recommendedName>
        <fullName evidence="3">NPH3 domain-containing protein</fullName>
    </recommendedName>
</protein>
<accession>A0AAD2A4C4</accession>
<evidence type="ECO:0000313" key="5">
    <source>
        <dbReference type="Proteomes" id="UP000834106"/>
    </source>
</evidence>
<comment type="similarity">
    <text evidence="2">Belongs to the NPH3 family.</text>
</comment>
<dbReference type="InterPro" id="IPR043454">
    <property type="entry name" value="NPH3/RPT2-like"/>
</dbReference>
<dbReference type="EMBL" id="OU503052">
    <property type="protein sequence ID" value="CAI9780784.1"/>
    <property type="molecule type" value="Genomic_DNA"/>
</dbReference>
<evidence type="ECO:0000313" key="4">
    <source>
        <dbReference type="EMBL" id="CAI9780784.1"/>
    </source>
</evidence>
<dbReference type="AlphaFoldDB" id="A0AAD2A4C4"/>
<evidence type="ECO:0000259" key="3">
    <source>
        <dbReference type="PROSITE" id="PS51649"/>
    </source>
</evidence>
<name>A0AAD2A4C4_9LAMI</name>
<reference evidence="4" key="1">
    <citation type="submission" date="2023-05" db="EMBL/GenBank/DDBJ databases">
        <authorList>
            <person name="Huff M."/>
        </authorList>
    </citation>
    <scope>NUCLEOTIDE SEQUENCE</scope>
</reference>
<evidence type="ECO:0000256" key="1">
    <source>
        <dbReference type="ARBA" id="ARBA00022786"/>
    </source>
</evidence>
<proteinExistence type="inferred from homology"/>
<sequence length="220" mass="25290">MECQKLSLEASAHAAQNDRLHVQTVVQVQQQRIREVRIAVKYLERVGKDIEPRQEREKRVVSETVVSLLQREKNSKLDLEKKMAMQLGQTLLDDLLIPSYSFTGETLFDVETVQNNRDGMYRAIDIYLKANPVLSDVERKRESLQCDRVSKAFPGSLCPRCQNETPCPNRRLGALLITMAEVRIAVSVIPLHFQPKWISSPLTSIQYQMSSQFYAKKIRT</sequence>
<organism evidence="4 5">
    <name type="scientific">Fraxinus pennsylvanica</name>
    <dbReference type="NCBI Taxonomy" id="56036"/>
    <lineage>
        <taxon>Eukaryota</taxon>
        <taxon>Viridiplantae</taxon>
        <taxon>Streptophyta</taxon>
        <taxon>Embryophyta</taxon>
        <taxon>Tracheophyta</taxon>
        <taxon>Spermatophyta</taxon>
        <taxon>Magnoliopsida</taxon>
        <taxon>eudicotyledons</taxon>
        <taxon>Gunneridae</taxon>
        <taxon>Pentapetalae</taxon>
        <taxon>asterids</taxon>
        <taxon>lamiids</taxon>
        <taxon>Lamiales</taxon>
        <taxon>Oleaceae</taxon>
        <taxon>Oleeae</taxon>
        <taxon>Fraxinus</taxon>
    </lineage>
</organism>
<keyword evidence="1" id="KW-0833">Ubl conjugation pathway</keyword>